<dbReference type="KEGG" id="vha:VIBHAR_05830"/>
<evidence type="ECO:0000313" key="1">
    <source>
        <dbReference type="EMBL" id="ABU73724.1"/>
    </source>
</evidence>
<evidence type="ECO:0000313" key="2">
    <source>
        <dbReference type="Proteomes" id="UP000008152"/>
    </source>
</evidence>
<dbReference type="EMBL" id="CP000790">
    <property type="protein sequence ID" value="ABU73724.1"/>
    <property type="molecule type" value="Genomic_DNA"/>
</dbReference>
<reference evidence="1 2" key="1">
    <citation type="submission" date="2007-08" db="EMBL/GenBank/DDBJ databases">
        <authorList>
            <consortium name="The Vibrio harveyi Genome Sequencing Project"/>
            <person name="Bassler B."/>
            <person name="Clifton S.W."/>
            <person name="Fulton L."/>
            <person name="Delehaunty K."/>
            <person name="Fronick C."/>
            <person name="Harrison M."/>
            <person name="Markivic C."/>
            <person name="Fulton R."/>
            <person name="Tin-Wollam A.-M."/>
            <person name="Shah N."/>
            <person name="Pepin K."/>
            <person name="Nash W."/>
            <person name="Thiruvilangam P."/>
            <person name="Bhonagiri V."/>
            <person name="Waters C."/>
            <person name="Tu K.C."/>
            <person name="Irgon J."/>
            <person name="Wilson R.K."/>
        </authorList>
    </citation>
    <scope>NUCLEOTIDE SEQUENCE [LARGE SCALE GENOMIC DNA]</scope>
    <source>
        <strain evidence="2">ATCC BAA-1116 / BB120</strain>
    </source>
</reference>
<protein>
    <submittedName>
        <fullName evidence="1">Uncharacterized protein</fullName>
    </submittedName>
</protein>
<dbReference type="RefSeq" id="WP_012129408.1">
    <property type="nucleotide sequence ID" value="NC_009784.1"/>
</dbReference>
<sequence length="116" mass="13018">MKKLDNQEIVYGGLPIESLTRNGIDVGNENTILLKDEIDLSGWDKWRAEQTSKVANMDIVSPLDDSVDVLNDGISNFTRYIRLFLPEHLVKRALETKDSDSSLAWLLSAVKHAASF</sequence>
<organism evidence="1 2">
    <name type="scientific">Vibrio campbellii (strain ATCC BAA-1116)</name>
    <dbReference type="NCBI Taxonomy" id="2902295"/>
    <lineage>
        <taxon>Bacteria</taxon>
        <taxon>Pseudomonadati</taxon>
        <taxon>Pseudomonadota</taxon>
        <taxon>Gammaproteobacteria</taxon>
        <taxon>Vibrionales</taxon>
        <taxon>Vibrionaceae</taxon>
        <taxon>Vibrio</taxon>
    </lineage>
</organism>
<dbReference type="Proteomes" id="UP000008152">
    <property type="component" value="Chromosome II"/>
</dbReference>
<gene>
    <name evidence="1" type="ordered locus">VIBHAR_05830</name>
</gene>
<name>A7N2C0_VIBC1</name>
<dbReference type="AlphaFoldDB" id="A7N2C0"/>
<accession>A7N2C0</accession>
<dbReference type="PATRIC" id="fig|338187.36.peg.4700"/>
<proteinExistence type="predicted"/>